<evidence type="ECO:0000256" key="1">
    <source>
        <dbReference type="SAM" id="Phobius"/>
    </source>
</evidence>
<keyword evidence="3" id="KW-1185">Reference proteome</keyword>
<keyword evidence="1" id="KW-0472">Membrane</keyword>
<name>A0A2W7RKW1_9BACT</name>
<feature type="transmembrane region" description="Helical" evidence="1">
    <location>
        <begin position="222"/>
        <end position="242"/>
    </location>
</feature>
<proteinExistence type="predicted"/>
<dbReference type="RefSeq" id="WP_111319397.1">
    <property type="nucleotide sequence ID" value="NZ_QKZT01000009.1"/>
</dbReference>
<feature type="transmembrane region" description="Helical" evidence="1">
    <location>
        <begin position="108"/>
        <end position="129"/>
    </location>
</feature>
<feature type="transmembrane region" description="Helical" evidence="1">
    <location>
        <begin position="167"/>
        <end position="185"/>
    </location>
</feature>
<sequence>MKSTFNPKLLLKTWIAFYIVVYSFPSPFHYIPYLNELVLKYFVAIRDEFTILIGKKLLGQTDFEKPQMNGSGDTSYNYVELLSFPIIALILTILVLVIFRKKPWVTKLFSWSLIYARYYVGLILISYGVSKFMIGQFPSPGIYSLEQTFGESSPMGLAWRFFGYSDTYKIFMGLSEVTAGLLLLFRRTTVLGAMMAIAVTTNIVLVNFSFDVPVKLMSSHLLFFSILILLPSAKVLMDFFIFQKPTRLLTPGINWKTKTQRKLWLAGKLFFAGLLPILMITGHFMSQSFMRKKANEWEGAYTFSQNNFPDSTGVYWTNIMIDQNRLDVKTSGKNSHYYTIEDVNEKGEIFFVRRGKQEDPYLLKIHKNPEGEYQLLVTMGDTKMDITTTRKLKSDYLLMQRGFNWVNEYPFNR</sequence>
<evidence type="ECO:0008006" key="4">
    <source>
        <dbReference type="Google" id="ProtNLM"/>
    </source>
</evidence>
<dbReference type="EMBL" id="QKZT01000009">
    <property type="protein sequence ID" value="PZX51315.1"/>
    <property type="molecule type" value="Genomic_DNA"/>
</dbReference>
<evidence type="ECO:0000313" key="2">
    <source>
        <dbReference type="EMBL" id="PZX51315.1"/>
    </source>
</evidence>
<feature type="transmembrane region" description="Helical" evidence="1">
    <location>
        <begin position="263"/>
        <end position="285"/>
    </location>
</feature>
<feature type="transmembrane region" description="Helical" evidence="1">
    <location>
        <begin position="78"/>
        <end position="99"/>
    </location>
</feature>
<feature type="transmembrane region" description="Helical" evidence="1">
    <location>
        <begin position="190"/>
        <end position="210"/>
    </location>
</feature>
<keyword evidence="1" id="KW-1133">Transmembrane helix</keyword>
<gene>
    <name evidence="2" type="ORF">LV85_02259</name>
</gene>
<accession>A0A2W7RKW1</accession>
<dbReference type="OrthoDB" id="102112at2"/>
<comment type="caution">
    <text evidence="2">The sequence shown here is derived from an EMBL/GenBank/DDBJ whole genome shotgun (WGS) entry which is preliminary data.</text>
</comment>
<feature type="transmembrane region" description="Helical" evidence="1">
    <location>
        <begin position="9"/>
        <end position="31"/>
    </location>
</feature>
<evidence type="ECO:0000313" key="3">
    <source>
        <dbReference type="Proteomes" id="UP000248882"/>
    </source>
</evidence>
<reference evidence="2 3" key="1">
    <citation type="submission" date="2018-06" db="EMBL/GenBank/DDBJ databases">
        <title>Genomic Encyclopedia of Archaeal and Bacterial Type Strains, Phase II (KMG-II): from individual species to whole genera.</title>
        <authorList>
            <person name="Goeker M."/>
        </authorList>
    </citation>
    <scope>NUCLEOTIDE SEQUENCE [LARGE SCALE GENOMIC DNA]</scope>
    <source>
        <strain evidence="2 3">DSM 19830</strain>
    </source>
</reference>
<keyword evidence="1" id="KW-0812">Transmembrane</keyword>
<dbReference type="Proteomes" id="UP000248882">
    <property type="component" value="Unassembled WGS sequence"/>
</dbReference>
<organism evidence="2 3">
    <name type="scientific">Algoriphagus chordae</name>
    <dbReference type="NCBI Taxonomy" id="237019"/>
    <lineage>
        <taxon>Bacteria</taxon>
        <taxon>Pseudomonadati</taxon>
        <taxon>Bacteroidota</taxon>
        <taxon>Cytophagia</taxon>
        <taxon>Cytophagales</taxon>
        <taxon>Cyclobacteriaceae</taxon>
        <taxon>Algoriphagus</taxon>
    </lineage>
</organism>
<protein>
    <recommendedName>
        <fullName evidence="4">DoxX-like protein</fullName>
    </recommendedName>
</protein>
<dbReference type="AlphaFoldDB" id="A0A2W7RKW1"/>